<organism evidence="1 2">
    <name type="scientific">Paracholeplasma vituli</name>
    <dbReference type="NCBI Taxonomy" id="69473"/>
    <lineage>
        <taxon>Bacteria</taxon>
        <taxon>Bacillati</taxon>
        <taxon>Mycoplasmatota</taxon>
        <taxon>Mollicutes</taxon>
        <taxon>Acholeplasmatales</taxon>
        <taxon>Acholeplasmataceae</taxon>
        <taxon>Paracholeplasma</taxon>
    </lineage>
</organism>
<gene>
    <name evidence="1" type="ORF">N7603_07910</name>
</gene>
<protein>
    <recommendedName>
        <fullName evidence="3">DUF11 domain-containing protein</fullName>
    </recommendedName>
</protein>
<keyword evidence="2" id="KW-1185">Reference proteome</keyword>
<proteinExistence type="predicted"/>
<comment type="caution">
    <text evidence="1">The sequence shown here is derived from an EMBL/GenBank/DDBJ whole genome shotgun (WGS) entry which is preliminary data.</text>
</comment>
<accession>A0ABT2PXC6</accession>
<evidence type="ECO:0000313" key="1">
    <source>
        <dbReference type="EMBL" id="MCU0105582.1"/>
    </source>
</evidence>
<dbReference type="RefSeq" id="WP_262096901.1">
    <property type="nucleotide sequence ID" value="NZ_JAOEGN010000017.1"/>
</dbReference>
<reference evidence="2" key="1">
    <citation type="submission" date="2023-07" db="EMBL/GenBank/DDBJ databases">
        <title>Novel Mycoplasma species identified in domestic and wild animals.</title>
        <authorList>
            <person name="Volokhov D.V."/>
            <person name="Furtak V.A."/>
            <person name="Zagorodnyaya T.A."/>
        </authorList>
    </citation>
    <scope>NUCLEOTIDE SEQUENCE [LARGE SCALE GENOMIC DNA]</scope>
    <source>
        <strain evidence="2">92-19</strain>
    </source>
</reference>
<dbReference type="EMBL" id="JAOEGN010000017">
    <property type="protein sequence ID" value="MCU0105582.1"/>
    <property type="molecule type" value="Genomic_DNA"/>
</dbReference>
<name>A0ABT2PXC6_9MOLU</name>
<evidence type="ECO:0008006" key="3">
    <source>
        <dbReference type="Google" id="ProtNLM"/>
    </source>
</evidence>
<dbReference type="Proteomes" id="UP001209076">
    <property type="component" value="Unassembled WGS sequence"/>
</dbReference>
<sequence>MNHKSTSVSIIMFILSLLVFSASSFAWFALSDSARVNEFVVPVNEYAAKITFQVSKNGGSPQTITTEAQMTAFLNNALPGDLFSFTVTIENLSTSEVNASINFKDITSANANSGYDMRNVFYLVNGTVTVQGSAITLPLNSTTPTTFEGQTFSNYRLSNLINGSQDMTIITGLEIPISQTVFIQFSIQFDSNTTKSEYQAGILRIASLLAIFDT</sequence>
<evidence type="ECO:0000313" key="2">
    <source>
        <dbReference type="Proteomes" id="UP001209076"/>
    </source>
</evidence>